<name>A0A833S8Q2_PHYIN</name>
<dbReference type="Proteomes" id="UP000602510">
    <property type="component" value="Unassembled WGS sequence"/>
</dbReference>
<evidence type="ECO:0000313" key="2">
    <source>
        <dbReference type="EMBL" id="KAF4037006.1"/>
    </source>
</evidence>
<dbReference type="Proteomes" id="UP000704712">
    <property type="component" value="Unassembled WGS sequence"/>
</dbReference>
<dbReference type="EMBL" id="JAACNO010000540">
    <property type="protein sequence ID" value="KAF4146950.1"/>
    <property type="molecule type" value="Genomic_DNA"/>
</dbReference>
<dbReference type="EMBL" id="WSZM01000252">
    <property type="protein sequence ID" value="KAF4037006.1"/>
    <property type="molecule type" value="Genomic_DNA"/>
</dbReference>
<feature type="signal peptide" evidence="1">
    <location>
        <begin position="1"/>
        <end position="29"/>
    </location>
</feature>
<keyword evidence="4" id="KW-1185">Reference proteome</keyword>
<sequence>MSPPCHLSVGAAILLGLIAFSWCIVAVDSTVTVYTGHDDSLCEKPSTLTIREGGCDDTDLMTCTAFGAGASGITTYYGQRTCFESRDKRIDATFANSQIFMVEYYEDVNCNKLVKSEVYLADGACHYFTLGTMKIWTAEDKSMAALLVSGSCDSDDWSVFMNLNASVNTGACVPRSDYQVEAVKYVLRGDSLAPTTPMPTQPSTPIPTTSAGMVSVRIGNDDPSCEKPSTATIQEGGCTDRFACTAYDHVGGWSNVTYYGLGTCSSSRETFLRSTFADSPVFMIEHYEDSNCNKLTSSEVYRADGECHYFTLGVMKIWVSGDKKKAALLTSSYCESNAWSVSMDLNVTINTGACIANDEYASKAVKYVLMPDGTSQIPSSRDHGRALWPGRRDSLCTRNSNSCHGSTLIDLGQKDSDFWGISNQLLKWDQWVNSLLHTRNFGHYTDQEQSMLSDRLLQNSIMVNHRLFDQWKASCTRGLDSSHSQELLDCRCAHNQLIHGISTARRIQRIAGRHGLDAEWCNLLVQRERMLYQGTRSVLSDLCDRDLSGIFFKKRRAFLDTILC</sequence>
<evidence type="ECO:0000313" key="4">
    <source>
        <dbReference type="Proteomes" id="UP000602510"/>
    </source>
</evidence>
<protein>
    <submittedName>
        <fullName evidence="2">Uncharacterized protein</fullName>
    </submittedName>
</protein>
<feature type="chain" id="PRO_5036417718" evidence="1">
    <location>
        <begin position="30"/>
        <end position="564"/>
    </location>
</feature>
<comment type="caution">
    <text evidence="2">The sequence shown here is derived from an EMBL/GenBank/DDBJ whole genome shotgun (WGS) entry which is preliminary data.</text>
</comment>
<proteinExistence type="predicted"/>
<evidence type="ECO:0000313" key="3">
    <source>
        <dbReference type="EMBL" id="KAF4146950.1"/>
    </source>
</evidence>
<gene>
    <name evidence="2" type="ORF">GN244_ATG10856</name>
    <name evidence="3" type="ORF">GN958_ATG03837</name>
</gene>
<reference evidence="2" key="1">
    <citation type="submission" date="2020-04" db="EMBL/GenBank/DDBJ databases">
        <title>Hybrid Assembly of Korean Phytophthora infestans isolates.</title>
        <authorList>
            <person name="Prokchorchik M."/>
            <person name="Lee Y."/>
            <person name="Seo J."/>
            <person name="Cho J.-H."/>
            <person name="Park Y.-E."/>
            <person name="Jang D.-C."/>
            <person name="Im J.-S."/>
            <person name="Choi J.-G."/>
            <person name="Park H.-J."/>
            <person name="Lee G.-B."/>
            <person name="Lee Y.-G."/>
            <person name="Hong S.-Y."/>
            <person name="Cho K."/>
            <person name="Sohn K.H."/>
        </authorList>
    </citation>
    <scope>NUCLEOTIDE SEQUENCE</scope>
    <source>
        <strain evidence="2">KR_1_A1</strain>
        <strain evidence="3">KR_2_A2</strain>
    </source>
</reference>
<keyword evidence="1" id="KW-0732">Signal</keyword>
<dbReference type="AlphaFoldDB" id="A0A833S8Q2"/>
<evidence type="ECO:0000256" key="1">
    <source>
        <dbReference type="SAM" id="SignalP"/>
    </source>
</evidence>
<organism evidence="2 4">
    <name type="scientific">Phytophthora infestans</name>
    <name type="common">Potato late blight agent</name>
    <name type="synonym">Botrytis infestans</name>
    <dbReference type="NCBI Taxonomy" id="4787"/>
    <lineage>
        <taxon>Eukaryota</taxon>
        <taxon>Sar</taxon>
        <taxon>Stramenopiles</taxon>
        <taxon>Oomycota</taxon>
        <taxon>Peronosporomycetes</taxon>
        <taxon>Peronosporales</taxon>
        <taxon>Peronosporaceae</taxon>
        <taxon>Phytophthora</taxon>
    </lineage>
</organism>
<accession>A0A833S8Q2</accession>